<organism evidence="5 6">
    <name type="scientific">Brotonthovivens ammoniilytica</name>
    <dbReference type="NCBI Taxonomy" id="2981725"/>
    <lineage>
        <taxon>Bacteria</taxon>
        <taxon>Bacillati</taxon>
        <taxon>Bacillota</taxon>
        <taxon>Clostridia</taxon>
        <taxon>Lachnospirales</taxon>
        <taxon>Lachnospiraceae</taxon>
        <taxon>Brotonthovivens</taxon>
    </lineage>
</organism>
<feature type="binding site" evidence="1">
    <location>
        <position position="228"/>
    </location>
    <ligand>
        <name>K(+)</name>
        <dbReference type="ChEBI" id="CHEBI:29103"/>
    </ligand>
</feature>
<dbReference type="PANTHER" id="PTHR30108:SF17">
    <property type="entry name" value="FERULIC ACID DECARBOXYLASE 1"/>
    <property type="match status" value="1"/>
</dbReference>
<keyword evidence="1" id="KW-0058">Aromatic hydrocarbons catabolism</keyword>
<evidence type="ECO:0000259" key="4">
    <source>
        <dbReference type="Pfam" id="PF20696"/>
    </source>
</evidence>
<keyword evidence="6" id="KW-1185">Reference proteome</keyword>
<feature type="binding site" evidence="1">
    <location>
        <position position="218"/>
    </location>
    <ligand>
        <name>K(+)</name>
        <dbReference type="ChEBI" id="CHEBI:29103"/>
    </ligand>
</feature>
<keyword evidence="1" id="KW-0285">Flavoprotein</keyword>
<comment type="caution">
    <text evidence="5">The sequence shown here is derived from an EMBL/GenBank/DDBJ whole genome shotgun (WGS) entry which is preliminary data.</text>
</comment>
<keyword evidence="1" id="KW-0464">Manganese</keyword>
<dbReference type="NCBIfam" id="TIGR00148">
    <property type="entry name" value="UbiD family decarboxylase"/>
    <property type="match status" value="1"/>
</dbReference>
<feature type="binding site" evidence="1">
    <location>
        <position position="186"/>
    </location>
    <ligand>
        <name>prenylated FMN</name>
        <dbReference type="ChEBI" id="CHEBI:87746"/>
    </ligand>
</feature>
<feature type="binding site" evidence="1">
    <location>
        <position position="228"/>
    </location>
    <ligand>
        <name>prenylated FMN</name>
        <dbReference type="ChEBI" id="CHEBI:87746"/>
    </ligand>
</feature>
<sequence length="490" mass="54751">MNVIKSFREYVDVLKEQNEIVEVTKEVDWRYEMSAITRRVYDLHAPAPLFSNVKDCTPGFRVLGAPMGLSTDARHPFKRLALSLGLPIDMSGPQIVGVWSKLADMEPVPTRTVETGACKENQLSEGEIDLTKLPIPLIHEGDGGRYINTYGIIIAQTPDGSWTNWAITRAMLDGPRTIAGVIIPTQDFGKIFSQWQEIGQDMPFALCLGVDPAITMAAGYPLPSGLNEGDILGAWYGEPVDVVKCETNNLLVPASTEIVIEGLASVSELLKEGPMGEYGGYVWSGRHKQVPCFNVSAMTYRDNPIMPLCVAGVPTEENHTNWGLNIAASIQYEIQKLDFPIKECFIPMECAAHWFVVTVDRNRTTEDDEKLALDIGKAVFASRGGSYIPKVIVLDDDIDPANLEQLVWAIATRHHPDRRIAFSDQYMFPLVAYLSPKEKSESVSTRVIYNCLTPFHSWPKEMRPVEASFRGYPEKLQKHVIDHWKEYGFS</sequence>
<feature type="domain" description="3-octaprenyl-4-hydroxybenzoate carboxy-lyase-like N-terminal" evidence="3">
    <location>
        <begin position="12"/>
        <end position="95"/>
    </location>
</feature>
<name>A0ABT2TIW4_9FIRM</name>
<keyword evidence="1" id="KW-0630">Potassium</keyword>
<comment type="cofactor">
    <cofactor evidence="1">
        <name>K(+)</name>
        <dbReference type="ChEBI" id="CHEBI:29103"/>
    </cofactor>
    <text evidence="1">Binds 1 K(+) per subunit.</text>
</comment>
<evidence type="ECO:0000259" key="3">
    <source>
        <dbReference type="Pfam" id="PF20695"/>
    </source>
</evidence>
<dbReference type="SUPFAM" id="SSF50475">
    <property type="entry name" value="FMN-binding split barrel"/>
    <property type="match status" value="1"/>
</dbReference>
<feature type="binding site" evidence="1">
    <location>
        <position position="169"/>
    </location>
    <ligand>
        <name>prenylated FMN</name>
        <dbReference type="ChEBI" id="CHEBI:87746"/>
    </ligand>
</feature>
<comment type="function">
    <text evidence="1">Catalyzes the prenyl-FMN-dependent decarboxylation of pyrrole-2-carboxylate (P2C). Can also catalyze the carboxylation of pyrrole in the presence of elevated concentrations of CO(2) or bicarbonate.</text>
</comment>
<dbReference type="InterPro" id="IPR032903">
    <property type="entry name" value="FDC-like"/>
</dbReference>
<evidence type="ECO:0000313" key="6">
    <source>
        <dbReference type="Proteomes" id="UP001652442"/>
    </source>
</evidence>
<dbReference type="RefSeq" id="WP_158424255.1">
    <property type="nucleotide sequence ID" value="NZ_JAOQJQ010000001.1"/>
</dbReference>
<feature type="binding site" evidence="1">
    <location>
        <position position="165"/>
    </location>
    <ligand>
        <name>K(+)</name>
        <dbReference type="ChEBI" id="CHEBI:29103"/>
    </ligand>
</feature>
<dbReference type="Pfam" id="PF01977">
    <property type="entry name" value="UbiD"/>
    <property type="match status" value="1"/>
</dbReference>
<dbReference type="InterPro" id="IPR049383">
    <property type="entry name" value="UbiD-like_N"/>
</dbReference>
<protein>
    <recommendedName>
        <fullName evidence="1">Pyrrole-2-carboxylic acid decarboxylase</fullName>
        <shortName evidence="1">P2C decarboxylase</shortName>
        <ecNumber evidence="1">4.1.1.93</ecNumber>
    </recommendedName>
</protein>
<feature type="domain" description="3-octaprenyl-4-hydroxybenzoate carboxy-lyase-like C-terminal" evidence="4">
    <location>
        <begin position="322"/>
        <end position="451"/>
    </location>
</feature>
<dbReference type="Gene3D" id="1.20.5.4570">
    <property type="match status" value="1"/>
</dbReference>
<evidence type="ECO:0000313" key="5">
    <source>
        <dbReference type="EMBL" id="MCU6761459.1"/>
    </source>
</evidence>
<dbReference type="SUPFAM" id="SSF143968">
    <property type="entry name" value="UbiD C-terminal domain-like"/>
    <property type="match status" value="1"/>
</dbReference>
<comment type="catalytic activity">
    <reaction evidence="1">
        <text>pyrrole-2-carboxylate + H(+) = 1H-pyrrole + CO2</text>
        <dbReference type="Rhea" id="RHEA:31375"/>
        <dbReference type="ChEBI" id="CHEBI:15378"/>
        <dbReference type="ChEBI" id="CHEBI:16526"/>
        <dbReference type="ChEBI" id="CHEBI:19203"/>
        <dbReference type="ChEBI" id="CHEBI:27660"/>
        <dbReference type="EC" id="4.1.1.93"/>
    </reaction>
</comment>
<keyword evidence="1" id="KW-0479">Metal-binding</keyword>
<keyword evidence="1" id="KW-0210">Decarboxylase</keyword>
<dbReference type="EC" id="4.1.1.93" evidence="1"/>
<dbReference type="Proteomes" id="UP001652442">
    <property type="component" value="Unassembled WGS sequence"/>
</dbReference>
<dbReference type="HAMAP" id="MF_01983">
    <property type="entry name" value="UbiD_FDC"/>
    <property type="match status" value="1"/>
</dbReference>
<gene>
    <name evidence="5" type="ORF">OCV88_03770</name>
</gene>
<keyword evidence="1" id="KW-0456">Lyase</keyword>
<evidence type="ECO:0000256" key="1">
    <source>
        <dbReference type="HAMAP-Rule" id="MF_01983"/>
    </source>
</evidence>
<comment type="cofactor">
    <cofactor evidence="1">
        <name>Mn(2+)</name>
        <dbReference type="ChEBI" id="CHEBI:29035"/>
    </cofactor>
    <text evidence="1">Binds 1 Mn(2+) per subunit.</text>
</comment>
<dbReference type="Pfam" id="PF20696">
    <property type="entry name" value="UbiD_C"/>
    <property type="match status" value="1"/>
</dbReference>
<comment type="catalytic activity">
    <reaction evidence="1">
        <text>pyrrole-2-carboxylate + H2O = 1H-pyrrole + hydrogencarbonate</text>
        <dbReference type="Rhea" id="RHEA:31379"/>
        <dbReference type="ChEBI" id="CHEBI:15377"/>
        <dbReference type="ChEBI" id="CHEBI:17544"/>
        <dbReference type="ChEBI" id="CHEBI:19203"/>
        <dbReference type="ChEBI" id="CHEBI:27660"/>
        <dbReference type="EC" id="4.1.1.93"/>
    </reaction>
</comment>
<evidence type="ECO:0000259" key="2">
    <source>
        <dbReference type="Pfam" id="PF01977"/>
    </source>
</evidence>
<comment type="subunit">
    <text evidence="1">Homodimer.</text>
</comment>
<feature type="binding site" evidence="1">
    <location>
        <position position="228"/>
    </location>
    <ligand>
        <name>Mn(2+)</name>
        <dbReference type="ChEBI" id="CHEBI:29035"/>
    </ligand>
</feature>
<feature type="domain" description="3-octaprenyl-4-hydroxybenzoate carboxy-lyase-like Rift-related" evidence="2">
    <location>
        <begin position="113"/>
        <end position="313"/>
    </location>
</feature>
<dbReference type="Pfam" id="PF20695">
    <property type="entry name" value="UbiD_N"/>
    <property type="match status" value="1"/>
</dbReference>
<comment type="similarity">
    <text evidence="1">Belongs to the UbiD family. UbiD-like/FDC subfamily.</text>
</comment>
<feature type="binding site" evidence="1">
    <location>
        <position position="217"/>
    </location>
    <ligand>
        <name>K(+)</name>
        <dbReference type="ChEBI" id="CHEBI:29103"/>
    </ligand>
</feature>
<dbReference type="EMBL" id="JAOQJQ010000001">
    <property type="protein sequence ID" value="MCU6761459.1"/>
    <property type="molecule type" value="Genomic_DNA"/>
</dbReference>
<dbReference type="InterPro" id="IPR002830">
    <property type="entry name" value="UbiD"/>
</dbReference>
<comment type="caution">
    <text evidence="1">Lacks conserved residue(s) required for the propagation of feature annotation.</text>
</comment>
<comment type="cofactor">
    <cofactor evidence="1">
        <name>prenylated FMN</name>
        <dbReference type="ChEBI" id="CHEBI:87746"/>
    </cofactor>
    <text evidence="1">Binds 1 prenylated FMN per subunit.</text>
</comment>
<dbReference type="InterPro" id="IPR049381">
    <property type="entry name" value="UbiD-like_C"/>
</dbReference>
<proteinExistence type="inferred from homology"/>
<accession>A0ABT2TIW4</accession>
<dbReference type="Gene3D" id="3.40.1670.10">
    <property type="entry name" value="UbiD C-terminal domain-like"/>
    <property type="match status" value="1"/>
</dbReference>
<dbReference type="InterPro" id="IPR048304">
    <property type="entry name" value="UbiD_Rift_dom"/>
</dbReference>
<reference evidence="5 6" key="1">
    <citation type="journal article" date="2021" name="ISME Commun">
        <title>Automated analysis of genomic sequences facilitates high-throughput and comprehensive description of bacteria.</title>
        <authorList>
            <person name="Hitch T.C.A."/>
        </authorList>
    </citation>
    <scope>NUCLEOTIDE SEQUENCE [LARGE SCALE GENOMIC DNA]</scope>
    <source>
        <strain evidence="5 6">Sanger_109</strain>
    </source>
</reference>
<keyword evidence="1" id="KW-0288">FMN</keyword>
<dbReference type="PANTHER" id="PTHR30108">
    <property type="entry name" value="3-OCTAPRENYL-4-HYDROXYBENZOATE CARBOXY-LYASE-RELATED"/>
    <property type="match status" value="1"/>
</dbReference>
<feature type="active site" description="Proton donor" evidence="1">
    <location>
        <position position="277"/>
    </location>
</feature>